<accession>A0A6I4TTA1</accession>
<keyword evidence="5" id="KW-0808">Transferase</keyword>
<proteinExistence type="inferred from homology"/>
<reference evidence="5 6" key="1">
    <citation type="submission" date="2019-12" db="EMBL/GenBank/DDBJ databases">
        <title>Genomic-based taxomic classification of the family Erythrobacteraceae.</title>
        <authorList>
            <person name="Xu L."/>
        </authorList>
    </citation>
    <scope>NUCLEOTIDE SEQUENCE [LARGE SCALE GENOMIC DNA]</scope>
    <source>
        <strain evidence="5 6">S36</strain>
    </source>
</reference>
<protein>
    <submittedName>
        <fullName evidence="5">Sugar transferase</fullName>
    </submittedName>
</protein>
<name>A0A6I4TTA1_9SPHN</name>
<dbReference type="GO" id="GO:0000271">
    <property type="term" value="P:polysaccharide biosynthetic process"/>
    <property type="evidence" value="ECO:0007669"/>
    <property type="project" value="UniProtKB-KW"/>
</dbReference>
<feature type="transmembrane region" description="Helical" evidence="3">
    <location>
        <begin position="97"/>
        <end position="118"/>
    </location>
</feature>
<dbReference type="Pfam" id="PF02397">
    <property type="entry name" value="Bac_transf"/>
    <property type="match status" value="1"/>
</dbReference>
<dbReference type="PANTHER" id="PTHR30576:SF0">
    <property type="entry name" value="UNDECAPRENYL-PHOSPHATE N-ACETYLGALACTOSAMINYL 1-PHOSPHATE TRANSFERASE-RELATED"/>
    <property type="match status" value="1"/>
</dbReference>
<evidence type="ECO:0000256" key="3">
    <source>
        <dbReference type="SAM" id="Phobius"/>
    </source>
</evidence>
<comment type="similarity">
    <text evidence="1">Belongs to the bacterial sugar transferase family.</text>
</comment>
<gene>
    <name evidence="5" type="ORF">GRI97_08885</name>
</gene>
<dbReference type="PANTHER" id="PTHR30576">
    <property type="entry name" value="COLANIC BIOSYNTHESIS UDP-GLUCOSE LIPID CARRIER TRANSFERASE"/>
    <property type="match status" value="1"/>
</dbReference>
<feature type="transmembrane region" description="Helical" evidence="3">
    <location>
        <begin position="278"/>
        <end position="299"/>
    </location>
</feature>
<feature type="domain" description="Bacterial sugar transferase" evidence="4">
    <location>
        <begin position="273"/>
        <end position="461"/>
    </location>
</feature>
<dbReference type="RefSeq" id="WP_161390678.1">
    <property type="nucleotide sequence ID" value="NZ_JBHSCP010000001.1"/>
</dbReference>
<evidence type="ECO:0000256" key="2">
    <source>
        <dbReference type="ARBA" id="ARBA00023169"/>
    </source>
</evidence>
<dbReference type="Proteomes" id="UP000469430">
    <property type="component" value="Unassembled WGS sequence"/>
</dbReference>
<feature type="transmembrane region" description="Helical" evidence="3">
    <location>
        <begin position="124"/>
        <end position="144"/>
    </location>
</feature>
<dbReference type="OrthoDB" id="9808602at2"/>
<dbReference type="EMBL" id="WTYJ01000001">
    <property type="protein sequence ID" value="MXO99102.1"/>
    <property type="molecule type" value="Genomic_DNA"/>
</dbReference>
<dbReference type="GO" id="GO:0016780">
    <property type="term" value="F:phosphotransferase activity, for other substituted phosphate groups"/>
    <property type="evidence" value="ECO:0007669"/>
    <property type="project" value="TreeGrafter"/>
</dbReference>
<comment type="caution">
    <text evidence="5">The sequence shown here is derived from an EMBL/GenBank/DDBJ whole genome shotgun (WGS) entry which is preliminary data.</text>
</comment>
<keyword evidence="6" id="KW-1185">Reference proteome</keyword>
<evidence type="ECO:0000313" key="6">
    <source>
        <dbReference type="Proteomes" id="UP000469430"/>
    </source>
</evidence>
<sequence length="466" mass="51723">MEQAMEHRPDTFRFGDRAGRPLAPSFERRRLQLSVLMILVDSLAIVGCFFLAKVALAGGMPTFVAPAEAGLLLPPYLIVGAYQGVYSIDALGSWRVAISRLAITMALAVVLVLLVTFYASNTHIVSRGIFTLGICISFITLIALRFGQRRLTERSWGPNILNRLIIQDGGPRLPASNAFVVDAESHHLFPDHTNPEMLDRLGRYFKNMDQVIVSCPVERRGHWSFVMRAAGIRGEVVSEVLEELGALGLQRHDGFTSLIISSGPLGLRARLMKRALDLVLTVPAIVVLSPLMLAIAAAIKMEDGGPVFFKQRRLGLGNRFFEVYKFRSMSVAGSDKDGTRSASKTDDRITRVGRIIRATSLDEIPQLLNVVFGDMSLVGPRPHAVGSLAGHKLFWEVDHRYWHRHALKPGMTGLAQIRGFRGATDREEDLSDRLQADLEYIRDWTPLRDLGIIIATVRVVVHDRAF</sequence>
<dbReference type="AlphaFoldDB" id="A0A6I4TTA1"/>
<keyword evidence="3" id="KW-0812">Transmembrane</keyword>
<evidence type="ECO:0000259" key="4">
    <source>
        <dbReference type="Pfam" id="PF02397"/>
    </source>
</evidence>
<keyword evidence="2" id="KW-0270">Exopolysaccharide synthesis</keyword>
<keyword evidence="3" id="KW-0472">Membrane</keyword>
<feature type="transmembrane region" description="Helical" evidence="3">
    <location>
        <begin position="63"/>
        <end position="85"/>
    </location>
</feature>
<evidence type="ECO:0000256" key="1">
    <source>
        <dbReference type="ARBA" id="ARBA00006464"/>
    </source>
</evidence>
<dbReference type="InterPro" id="IPR003362">
    <property type="entry name" value="Bact_transf"/>
</dbReference>
<evidence type="ECO:0000313" key="5">
    <source>
        <dbReference type="EMBL" id="MXO99102.1"/>
    </source>
</evidence>
<organism evidence="5 6">
    <name type="scientific">Croceibacterium xixiisoli</name>
    <dbReference type="NCBI Taxonomy" id="1476466"/>
    <lineage>
        <taxon>Bacteria</taxon>
        <taxon>Pseudomonadati</taxon>
        <taxon>Pseudomonadota</taxon>
        <taxon>Alphaproteobacteria</taxon>
        <taxon>Sphingomonadales</taxon>
        <taxon>Erythrobacteraceae</taxon>
        <taxon>Croceibacterium</taxon>
    </lineage>
</organism>
<keyword evidence="3" id="KW-1133">Transmembrane helix</keyword>
<feature type="transmembrane region" description="Helical" evidence="3">
    <location>
        <begin position="35"/>
        <end position="57"/>
    </location>
</feature>